<evidence type="ECO:0000313" key="3">
    <source>
        <dbReference type="EMBL" id="QJR12479.1"/>
    </source>
</evidence>
<dbReference type="GO" id="GO:0032259">
    <property type="term" value="P:methylation"/>
    <property type="evidence" value="ECO:0007669"/>
    <property type="project" value="UniProtKB-KW"/>
</dbReference>
<dbReference type="PANTHER" id="PTHR12049:SF7">
    <property type="entry name" value="PROTEIN ARGININE METHYLTRANSFERASE NDUFAF7, MITOCHONDRIAL"/>
    <property type="match status" value="1"/>
</dbReference>
<keyword evidence="4" id="KW-1185">Reference proteome</keyword>
<dbReference type="EMBL" id="CP053069">
    <property type="protein sequence ID" value="QJR12479.1"/>
    <property type="molecule type" value="Genomic_DNA"/>
</dbReference>
<keyword evidence="2" id="KW-0808">Transferase</keyword>
<dbReference type="GO" id="GO:0035243">
    <property type="term" value="F:protein-arginine omega-N symmetric methyltransferase activity"/>
    <property type="evidence" value="ECO:0007669"/>
    <property type="project" value="TreeGrafter"/>
</dbReference>
<evidence type="ECO:0008006" key="5">
    <source>
        <dbReference type="Google" id="ProtNLM"/>
    </source>
</evidence>
<sequence>MPLSADPILPPPHPDAAQHSHRLAEHIAAAIVSAGDWIPFSKYMELALYAPGLGYYAAGARKFGAEGDFITSPEISPLFAKCLAMQARGVIAQVGGDVFELGPGSGLLAADLYGEMKAMGAPPDRYVLLEVSPDLKERQRALIASRHPEDLDRFVWIDTMPETIRGFVIANEVLDVVPFALVYRDADGTIFERGVALSEAGFAWEDQPLPEGELRRRARNVMPPGDYEYLTEVGMPAEGLVRTISAALEAGVALFIDYGFPQREYYHPQRSMGTLRCHYRHRFHGDPFFLPGLQDITAHVDFTAMGAAAESGGCEVLGFTTQAYFLISCGLAVLVSGGDPNMTLSRLKATSAVHRLISPSEMGELFKVLAFGRGINGPLLGFQSARPMAL</sequence>
<dbReference type="InterPro" id="IPR003788">
    <property type="entry name" value="NDUFAF7"/>
</dbReference>
<organism evidence="3 4">
    <name type="scientific">Usitatibacter rugosus</name>
    <dbReference type="NCBI Taxonomy" id="2732067"/>
    <lineage>
        <taxon>Bacteria</taxon>
        <taxon>Pseudomonadati</taxon>
        <taxon>Pseudomonadota</taxon>
        <taxon>Betaproteobacteria</taxon>
        <taxon>Nitrosomonadales</taxon>
        <taxon>Usitatibacteraceae</taxon>
        <taxon>Usitatibacter</taxon>
    </lineage>
</organism>
<dbReference type="PANTHER" id="PTHR12049">
    <property type="entry name" value="PROTEIN ARGININE METHYLTRANSFERASE NDUFAF7, MITOCHONDRIAL"/>
    <property type="match status" value="1"/>
</dbReference>
<dbReference type="Proteomes" id="UP000501534">
    <property type="component" value="Chromosome"/>
</dbReference>
<dbReference type="SUPFAM" id="SSF53335">
    <property type="entry name" value="S-adenosyl-L-methionine-dependent methyltransferases"/>
    <property type="match status" value="1"/>
</dbReference>
<gene>
    <name evidence="3" type="ORF">DSM104443_03565</name>
</gene>
<dbReference type="RefSeq" id="WP_171094723.1">
    <property type="nucleotide sequence ID" value="NZ_CP053069.1"/>
</dbReference>
<evidence type="ECO:0000256" key="2">
    <source>
        <dbReference type="ARBA" id="ARBA00022679"/>
    </source>
</evidence>
<proteinExistence type="predicted"/>
<keyword evidence="1" id="KW-0489">Methyltransferase</keyword>
<dbReference type="InterPro" id="IPR029063">
    <property type="entry name" value="SAM-dependent_MTases_sf"/>
</dbReference>
<evidence type="ECO:0000256" key="1">
    <source>
        <dbReference type="ARBA" id="ARBA00022603"/>
    </source>
</evidence>
<dbReference type="InterPro" id="IPR038375">
    <property type="entry name" value="NDUFAF7_sf"/>
</dbReference>
<dbReference type="AlphaFoldDB" id="A0A6M4GYY6"/>
<evidence type="ECO:0000313" key="4">
    <source>
        <dbReference type="Proteomes" id="UP000501534"/>
    </source>
</evidence>
<dbReference type="KEGG" id="uru:DSM104443_03565"/>
<reference evidence="3 4" key="1">
    <citation type="submission" date="2020-04" db="EMBL/GenBank/DDBJ databases">
        <title>Usitatibacter rugosus gen. nov., sp. nov. and Usitatibacter palustris sp. nov., novel members of Usitatibacteraceae fam. nov. within the order Nitrosomonadales isolated from soil.</title>
        <authorList>
            <person name="Huber K.J."/>
            <person name="Neumann-Schaal M."/>
            <person name="Geppert A."/>
            <person name="Luckner M."/>
            <person name="Wanner G."/>
            <person name="Overmann J."/>
        </authorList>
    </citation>
    <scope>NUCLEOTIDE SEQUENCE [LARGE SCALE GENOMIC DNA]</scope>
    <source>
        <strain evidence="3 4">0125_3</strain>
    </source>
</reference>
<protein>
    <recommendedName>
        <fullName evidence="5">SAM-dependent MidA family methyltransferase</fullName>
    </recommendedName>
</protein>
<dbReference type="Gene3D" id="3.40.50.12710">
    <property type="match status" value="1"/>
</dbReference>
<accession>A0A6M4GYY6</accession>
<name>A0A6M4GYY6_9PROT</name>
<dbReference type="Pfam" id="PF02636">
    <property type="entry name" value="Methyltransf_28"/>
    <property type="match status" value="1"/>
</dbReference>